<evidence type="ECO:0000256" key="4">
    <source>
        <dbReference type="ARBA" id="ARBA00023155"/>
    </source>
</evidence>
<evidence type="ECO:0000256" key="7">
    <source>
        <dbReference type="RuleBase" id="RU000682"/>
    </source>
</evidence>
<dbReference type="Gene3D" id="1.10.10.60">
    <property type="entry name" value="Homeodomain-like"/>
    <property type="match status" value="1"/>
</dbReference>
<organism evidence="10 11">
    <name type="scientific">Dichotomopilus funicola</name>
    <dbReference type="NCBI Taxonomy" id="1934379"/>
    <lineage>
        <taxon>Eukaryota</taxon>
        <taxon>Fungi</taxon>
        <taxon>Dikarya</taxon>
        <taxon>Ascomycota</taxon>
        <taxon>Pezizomycotina</taxon>
        <taxon>Sordariomycetes</taxon>
        <taxon>Sordariomycetidae</taxon>
        <taxon>Sordariales</taxon>
        <taxon>Chaetomiaceae</taxon>
        <taxon>Dichotomopilus</taxon>
    </lineage>
</organism>
<feature type="DNA-binding region" description="Homeobox" evidence="6">
    <location>
        <begin position="69"/>
        <end position="128"/>
    </location>
</feature>
<evidence type="ECO:0000313" key="11">
    <source>
        <dbReference type="Proteomes" id="UP001302676"/>
    </source>
</evidence>
<dbReference type="AlphaFoldDB" id="A0AAN6V394"/>
<dbReference type="PANTHER" id="PTHR24341:SF6">
    <property type="entry name" value="HOMEOBOX PROTEIN INVECTED"/>
    <property type="match status" value="1"/>
</dbReference>
<comment type="subcellular location">
    <subcellularLocation>
        <location evidence="1 6 7">Nucleus</location>
    </subcellularLocation>
</comment>
<dbReference type="SUPFAM" id="SSF46689">
    <property type="entry name" value="Homeodomain-like"/>
    <property type="match status" value="1"/>
</dbReference>
<proteinExistence type="inferred from homology"/>
<gene>
    <name evidence="10" type="ORF">C8A04DRAFT_29050</name>
</gene>
<evidence type="ECO:0000313" key="10">
    <source>
        <dbReference type="EMBL" id="KAK4143235.1"/>
    </source>
</evidence>
<dbReference type="GO" id="GO:0016586">
    <property type="term" value="C:RSC-type complex"/>
    <property type="evidence" value="ECO:0007669"/>
    <property type="project" value="TreeGrafter"/>
</dbReference>
<dbReference type="PANTHER" id="PTHR24341">
    <property type="entry name" value="HOMEOBOX PROTEIN ENGRAILED"/>
    <property type="match status" value="1"/>
</dbReference>
<dbReference type="RefSeq" id="XP_062636606.1">
    <property type="nucleotide sequence ID" value="XM_062780868.1"/>
</dbReference>
<evidence type="ECO:0000256" key="3">
    <source>
        <dbReference type="ARBA" id="ARBA00023125"/>
    </source>
</evidence>
<keyword evidence="3 6" id="KW-0238">DNA-binding</keyword>
<dbReference type="CDD" id="cd00086">
    <property type="entry name" value="homeodomain"/>
    <property type="match status" value="1"/>
</dbReference>
<evidence type="ECO:0000256" key="5">
    <source>
        <dbReference type="ARBA" id="ARBA00023242"/>
    </source>
</evidence>
<evidence type="ECO:0000259" key="9">
    <source>
        <dbReference type="PROSITE" id="PS50071"/>
    </source>
</evidence>
<evidence type="ECO:0000256" key="2">
    <source>
        <dbReference type="ARBA" id="ARBA00010896"/>
    </source>
</evidence>
<keyword evidence="4 6" id="KW-0371">Homeobox</keyword>
<accession>A0AAN6V394</accession>
<dbReference type="Pfam" id="PF00046">
    <property type="entry name" value="Homeodomain"/>
    <property type="match status" value="1"/>
</dbReference>
<protein>
    <recommendedName>
        <fullName evidence="9">Homeobox domain-containing protein</fullName>
    </recommendedName>
</protein>
<reference evidence="10" key="2">
    <citation type="submission" date="2023-05" db="EMBL/GenBank/DDBJ databases">
        <authorList>
            <consortium name="Lawrence Berkeley National Laboratory"/>
            <person name="Steindorff A."/>
            <person name="Hensen N."/>
            <person name="Bonometti L."/>
            <person name="Westerberg I."/>
            <person name="Brannstrom I.O."/>
            <person name="Guillou S."/>
            <person name="Cros-Aarteil S."/>
            <person name="Calhoun S."/>
            <person name="Haridas S."/>
            <person name="Kuo A."/>
            <person name="Mondo S."/>
            <person name="Pangilinan J."/>
            <person name="Riley R."/>
            <person name="Labutti K."/>
            <person name="Andreopoulos B."/>
            <person name="Lipzen A."/>
            <person name="Chen C."/>
            <person name="Yanf M."/>
            <person name="Daum C."/>
            <person name="Ng V."/>
            <person name="Clum A."/>
            <person name="Ohm R."/>
            <person name="Martin F."/>
            <person name="Silar P."/>
            <person name="Natvig D."/>
            <person name="Lalanne C."/>
            <person name="Gautier V."/>
            <person name="Ament-Velasquez S.L."/>
            <person name="Kruys A."/>
            <person name="Hutchinson M.I."/>
            <person name="Powell A.J."/>
            <person name="Barry K."/>
            <person name="Miller A.N."/>
            <person name="Grigoriev I.V."/>
            <person name="Debuchy R."/>
            <person name="Gladieux P."/>
            <person name="Thoren M.H."/>
            <person name="Johannesson H."/>
        </authorList>
    </citation>
    <scope>NUCLEOTIDE SEQUENCE</scope>
    <source>
        <strain evidence="10">CBS 141.50</strain>
    </source>
</reference>
<dbReference type="SMART" id="SM00389">
    <property type="entry name" value="HOX"/>
    <property type="match status" value="1"/>
</dbReference>
<dbReference type="GO" id="GO:0000981">
    <property type="term" value="F:DNA-binding transcription factor activity, RNA polymerase II-specific"/>
    <property type="evidence" value="ECO:0007669"/>
    <property type="project" value="InterPro"/>
</dbReference>
<feature type="region of interest" description="Disordered" evidence="8">
    <location>
        <begin position="364"/>
        <end position="441"/>
    </location>
</feature>
<feature type="domain" description="Homeobox" evidence="9">
    <location>
        <begin position="67"/>
        <end position="127"/>
    </location>
</feature>
<name>A0AAN6V394_9PEZI</name>
<dbReference type="InterPro" id="IPR017970">
    <property type="entry name" value="Homeobox_CS"/>
</dbReference>
<dbReference type="GO" id="GO:0003677">
    <property type="term" value="F:DNA binding"/>
    <property type="evidence" value="ECO:0007669"/>
    <property type="project" value="UniProtKB-UniRule"/>
</dbReference>
<dbReference type="PROSITE" id="PS50071">
    <property type="entry name" value="HOMEOBOX_2"/>
    <property type="match status" value="1"/>
</dbReference>
<dbReference type="GeneID" id="87817481"/>
<feature type="compositionally biased region" description="Polar residues" evidence="8">
    <location>
        <begin position="167"/>
        <end position="179"/>
    </location>
</feature>
<keyword evidence="11" id="KW-1185">Reference proteome</keyword>
<dbReference type="InterPro" id="IPR050720">
    <property type="entry name" value="Engrailed_Homeobox_TFs"/>
</dbReference>
<sequence length="653" mass="70730">MDMDYMDPFRRRYPNVSMQPIPQPFAGHQQMHHPQGAQYPYWNPLMAYYQQQHRTAALMGQAGMHLTKPAEPKPRLAKDEVELLEREFAKNQKPSSSTKRELAEQMGVEVPRINNWFQNRRAKEKQIKKTAEFEAQQARERAASEAKSTGSDREQGGTREAYEDEAQSPSSVAPTATLETNEDTASDNYAILKSEPVDPVSLSMVPTAPVRPSPASSDSDGFVHLDYRQAAHHTQPSSGLTAQGDLFDLLGEIQGHHDFQQPAAPPFQLTDTTLPNSLPHNIFAGISPHNNPSVPEAGDFGKFSDEDYFTTPSAPRFPSELVVASGTPDADSPLLRHQASVESLVHSDIVSPGSIPDMSPLALSNLRFKSPPPPADIASRRKSRRPAPLGLSSLMGGAGPKTGVEVPRRADTVSPMRRISSSTGLSGRVQKAFIGPNGPRSPFAMDRNKEALLHSLHETQPSTMPLLNSGMPQMTGEVLFAPGTGDGAVAVRAPDEEQGFPFGSFGAIGGIPTFNHTDQAIKSPPETPGLQIGLQESYFPGSNDNTWTYTPQDGALPTPSLCSHGGSEMEFSAATQRPGYVASQPATPSFPPTMGPAYSSFFGMGLGQTDYQFPDAYAAESSSRSSPVAFPRSKQFQFAQNVTPQDFSSTDKP</sequence>
<feature type="compositionally biased region" description="Basic and acidic residues" evidence="8">
    <location>
        <begin position="127"/>
        <end position="161"/>
    </location>
</feature>
<dbReference type="EMBL" id="MU853588">
    <property type="protein sequence ID" value="KAK4143235.1"/>
    <property type="molecule type" value="Genomic_DNA"/>
</dbReference>
<comment type="caution">
    <text evidence="10">The sequence shown here is derived from an EMBL/GenBank/DDBJ whole genome shotgun (WGS) entry which is preliminary data.</text>
</comment>
<keyword evidence="5 6" id="KW-0539">Nucleus</keyword>
<reference evidence="10" key="1">
    <citation type="journal article" date="2023" name="Mol. Phylogenet. Evol.">
        <title>Genome-scale phylogeny and comparative genomics of the fungal order Sordariales.</title>
        <authorList>
            <person name="Hensen N."/>
            <person name="Bonometti L."/>
            <person name="Westerberg I."/>
            <person name="Brannstrom I.O."/>
            <person name="Guillou S."/>
            <person name="Cros-Aarteil S."/>
            <person name="Calhoun S."/>
            <person name="Haridas S."/>
            <person name="Kuo A."/>
            <person name="Mondo S."/>
            <person name="Pangilinan J."/>
            <person name="Riley R."/>
            <person name="LaButti K."/>
            <person name="Andreopoulos B."/>
            <person name="Lipzen A."/>
            <person name="Chen C."/>
            <person name="Yan M."/>
            <person name="Daum C."/>
            <person name="Ng V."/>
            <person name="Clum A."/>
            <person name="Steindorff A."/>
            <person name="Ohm R.A."/>
            <person name="Martin F."/>
            <person name="Silar P."/>
            <person name="Natvig D.O."/>
            <person name="Lalanne C."/>
            <person name="Gautier V."/>
            <person name="Ament-Velasquez S.L."/>
            <person name="Kruys A."/>
            <person name="Hutchinson M.I."/>
            <person name="Powell A.J."/>
            <person name="Barry K."/>
            <person name="Miller A.N."/>
            <person name="Grigoriev I.V."/>
            <person name="Debuchy R."/>
            <person name="Gladieux P."/>
            <person name="Hiltunen Thoren M."/>
            <person name="Johannesson H."/>
        </authorList>
    </citation>
    <scope>NUCLEOTIDE SEQUENCE</scope>
    <source>
        <strain evidence="10">CBS 141.50</strain>
    </source>
</reference>
<dbReference type="PROSITE" id="PS00027">
    <property type="entry name" value="HOMEOBOX_1"/>
    <property type="match status" value="1"/>
</dbReference>
<evidence type="ECO:0000256" key="6">
    <source>
        <dbReference type="PROSITE-ProRule" id="PRU00108"/>
    </source>
</evidence>
<feature type="region of interest" description="Disordered" evidence="8">
    <location>
        <begin position="127"/>
        <end position="183"/>
    </location>
</feature>
<evidence type="ECO:0000256" key="1">
    <source>
        <dbReference type="ARBA" id="ARBA00004123"/>
    </source>
</evidence>
<evidence type="ECO:0000256" key="8">
    <source>
        <dbReference type="SAM" id="MobiDB-lite"/>
    </source>
</evidence>
<dbReference type="InterPro" id="IPR001356">
    <property type="entry name" value="HD"/>
</dbReference>
<dbReference type="Proteomes" id="UP001302676">
    <property type="component" value="Unassembled WGS sequence"/>
</dbReference>
<dbReference type="InterPro" id="IPR009057">
    <property type="entry name" value="Homeodomain-like_sf"/>
</dbReference>
<comment type="similarity">
    <text evidence="2">Belongs to the engrailed homeobox family.</text>
</comment>
<feature type="region of interest" description="Disordered" evidence="8">
    <location>
        <begin position="87"/>
        <end position="106"/>
    </location>
</feature>